<protein>
    <submittedName>
        <fullName evidence="2">Uncharacterized protein</fullName>
    </submittedName>
</protein>
<feature type="region of interest" description="Disordered" evidence="1">
    <location>
        <begin position="91"/>
        <end position="121"/>
    </location>
</feature>
<comment type="caution">
    <text evidence="2">The sequence shown here is derived from an EMBL/GenBank/DDBJ whole genome shotgun (WGS) entry which is preliminary data.</text>
</comment>
<accession>A0ABN9YFV1</accession>
<dbReference type="EMBL" id="CAUYUJ010022626">
    <property type="protein sequence ID" value="CAK0911724.1"/>
    <property type="molecule type" value="Genomic_DNA"/>
</dbReference>
<name>A0ABN9YFV1_9DINO</name>
<feature type="compositionally biased region" description="Basic and acidic residues" evidence="1">
    <location>
        <begin position="56"/>
        <end position="78"/>
    </location>
</feature>
<reference evidence="2" key="1">
    <citation type="submission" date="2023-10" db="EMBL/GenBank/DDBJ databases">
        <authorList>
            <person name="Chen Y."/>
            <person name="Shah S."/>
            <person name="Dougan E. K."/>
            <person name="Thang M."/>
            <person name="Chan C."/>
        </authorList>
    </citation>
    <scope>NUCLEOTIDE SEQUENCE [LARGE SCALE GENOMIC DNA]</scope>
</reference>
<feature type="non-terminal residue" evidence="2">
    <location>
        <position position="121"/>
    </location>
</feature>
<proteinExistence type="predicted"/>
<evidence type="ECO:0000313" key="3">
    <source>
        <dbReference type="Proteomes" id="UP001189429"/>
    </source>
</evidence>
<evidence type="ECO:0000256" key="1">
    <source>
        <dbReference type="SAM" id="MobiDB-lite"/>
    </source>
</evidence>
<sequence length="121" mass="13477">VDLDVVDGLVNQAKLEAKISLREDLREQGAKDYAIWIARAEANAPGAPRSITKPQRWQDNESMKDGAKANDPKESVGLKAIDCEKMWKRTSGREEAEEEFDSRMQGIPNKDQGTDAMIMGD</sequence>
<feature type="region of interest" description="Disordered" evidence="1">
    <location>
        <begin position="45"/>
        <end position="78"/>
    </location>
</feature>
<organism evidence="2 3">
    <name type="scientific">Prorocentrum cordatum</name>
    <dbReference type="NCBI Taxonomy" id="2364126"/>
    <lineage>
        <taxon>Eukaryota</taxon>
        <taxon>Sar</taxon>
        <taxon>Alveolata</taxon>
        <taxon>Dinophyceae</taxon>
        <taxon>Prorocentrales</taxon>
        <taxon>Prorocentraceae</taxon>
        <taxon>Prorocentrum</taxon>
    </lineage>
</organism>
<feature type="non-terminal residue" evidence="2">
    <location>
        <position position="1"/>
    </location>
</feature>
<gene>
    <name evidence="2" type="ORF">PCOR1329_LOCUS85501</name>
</gene>
<dbReference type="Proteomes" id="UP001189429">
    <property type="component" value="Unassembled WGS sequence"/>
</dbReference>
<keyword evidence="3" id="KW-1185">Reference proteome</keyword>
<evidence type="ECO:0000313" key="2">
    <source>
        <dbReference type="EMBL" id="CAK0911724.1"/>
    </source>
</evidence>